<dbReference type="Pfam" id="PF03796">
    <property type="entry name" value="DnaB_C"/>
    <property type="match status" value="1"/>
</dbReference>
<sequence length="435" mass="50440">MKKEEIAKKIIASILYNPEHWNICRLYFQAEDFADDELRAFRVFYNLNDEMDLTIGNMTVALWEDGLDVSKYSEVGRPIDTISFEYMCKVYSNIDAMEKFNLILKGFKPENIEDIEKIQGQLNEILELDKKFLKEKPVSYEVDEILVDLDEEIKDNSKIIMSNCYPSFNEFTQGLSAGNLVTICGAYKQGKTTFGLQLLLSIIKQSKIMAGVFSLEVSKRELIKRLLSMTLKIPYNHLRNPKNLTDEDYIEIKEQGYSAIKGMNFLVYDRPIDLQVLKSKARIWKEQYDVGLIFIDYIGLIKSKGENRERELSFISQELKNLAKELRVVVLSLAQLNRAGLHKPTSENTAESISIARDSDYMFIISKPDVEFYKTIKVDNEEIDNNGYFIVKCELSRHSEAGKRFVLEPDYFMNLKETKSDYGELFRKLNPNLFS</sequence>
<dbReference type="EMBL" id="MT144838">
    <property type="protein sequence ID" value="QJI00248.1"/>
    <property type="molecule type" value="Genomic_DNA"/>
</dbReference>
<name>A0A6H1ZT90_9ZZZZ</name>
<keyword evidence="2" id="KW-0347">Helicase</keyword>
<reference evidence="2" key="1">
    <citation type="submission" date="2020-03" db="EMBL/GenBank/DDBJ databases">
        <title>The deep terrestrial virosphere.</title>
        <authorList>
            <person name="Holmfeldt K."/>
            <person name="Nilsson E."/>
            <person name="Simone D."/>
            <person name="Lopez-Fernandez M."/>
            <person name="Wu X."/>
            <person name="de Brujin I."/>
            <person name="Lundin D."/>
            <person name="Andersson A."/>
            <person name="Bertilsson S."/>
            <person name="Dopson M."/>
        </authorList>
    </citation>
    <scope>NUCLEOTIDE SEQUENCE</scope>
    <source>
        <strain evidence="2">TM448A01898</strain>
        <strain evidence="3">TM448B01885</strain>
    </source>
</reference>
<keyword evidence="2" id="KW-0067">ATP-binding</keyword>
<dbReference type="InterPro" id="IPR007694">
    <property type="entry name" value="DNA_helicase_DnaB-like_C"/>
</dbReference>
<evidence type="ECO:0000313" key="2">
    <source>
        <dbReference type="EMBL" id="QJA50794.1"/>
    </source>
</evidence>
<evidence type="ECO:0000259" key="1">
    <source>
        <dbReference type="PROSITE" id="PS51199"/>
    </source>
</evidence>
<dbReference type="InterPro" id="IPR027417">
    <property type="entry name" value="P-loop_NTPase"/>
</dbReference>
<evidence type="ECO:0000313" key="3">
    <source>
        <dbReference type="EMBL" id="QJI00248.1"/>
    </source>
</evidence>
<accession>A0A6H1ZT90</accession>
<feature type="domain" description="SF4 helicase" evidence="1">
    <location>
        <begin position="154"/>
        <end position="435"/>
    </location>
</feature>
<dbReference type="SUPFAM" id="SSF52540">
    <property type="entry name" value="P-loop containing nucleoside triphosphate hydrolases"/>
    <property type="match status" value="1"/>
</dbReference>
<dbReference type="PROSITE" id="PS51199">
    <property type="entry name" value="SF4_HELICASE"/>
    <property type="match status" value="1"/>
</dbReference>
<dbReference type="AlphaFoldDB" id="A0A6H1ZT90"/>
<dbReference type="GO" id="GO:0005524">
    <property type="term" value="F:ATP binding"/>
    <property type="evidence" value="ECO:0007669"/>
    <property type="project" value="InterPro"/>
</dbReference>
<gene>
    <name evidence="2" type="ORF">TM448A01898_0008</name>
    <name evidence="3" type="ORF">TM448B01885_0018</name>
</gene>
<proteinExistence type="predicted"/>
<dbReference type="PANTHER" id="PTHR30153:SF2">
    <property type="entry name" value="REPLICATIVE DNA HELICASE"/>
    <property type="match status" value="1"/>
</dbReference>
<dbReference type="GO" id="GO:0003678">
    <property type="term" value="F:DNA helicase activity"/>
    <property type="evidence" value="ECO:0007669"/>
    <property type="project" value="InterPro"/>
</dbReference>
<dbReference type="GO" id="GO:0006260">
    <property type="term" value="P:DNA replication"/>
    <property type="evidence" value="ECO:0007669"/>
    <property type="project" value="InterPro"/>
</dbReference>
<dbReference type="PANTHER" id="PTHR30153">
    <property type="entry name" value="REPLICATIVE DNA HELICASE DNAB"/>
    <property type="match status" value="1"/>
</dbReference>
<keyword evidence="2" id="KW-0378">Hydrolase</keyword>
<dbReference type="Gene3D" id="3.40.50.300">
    <property type="entry name" value="P-loop containing nucleotide triphosphate hydrolases"/>
    <property type="match status" value="1"/>
</dbReference>
<dbReference type="GO" id="GO:0005829">
    <property type="term" value="C:cytosol"/>
    <property type="evidence" value="ECO:0007669"/>
    <property type="project" value="TreeGrafter"/>
</dbReference>
<organism evidence="2">
    <name type="scientific">viral metagenome</name>
    <dbReference type="NCBI Taxonomy" id="1070528"/>
    <lineage>
        <taxon>unclassified sequences</taxon>
        <taxon>metagenomes</taxon>
        <taxon>organismal metagenomes</taxon>
    </lineage>
</organism>
<keyword evidence="2" id="KW-0547">Nucleotide-binding</keyword>
<dbReference type="EMBL" id="MT144218">
    <property type="protein sequence ID" value="QJA50794.1"/>
    <property type="molecule type" value="Genomic_DNA"/>
</dbReference>
<protein>
    <submittedName>
        <fullName evidence="2">Putative helicase</fullName>
    </submittedName>
</protein>